<name>A0A6J7G884_9ZZZZ</name>
<dbReference type="AlphaFoldDB" id="A0A6J7G884"/>
<sequence length="236" mass="24881">MTLPPLAGPLVAWVTAMQLGIADQEQAMRALGDDFQGVLWFTGDLLPPDIALAQLASGSTCGLALPIPGDLGWLPPEALVSGEALMAFTADSTLVITPPGPGERWWRCLAHPLDPRPQPVQLSFARRELSSAIRGAAEALEQLGLQRGDPRLDSHLAEIDSRLARQILPRHIGAVATRVIAQATTVLALTTLGVLSDGASVTALEASKRLAPLREVSRAARAALVSAYSNPGTVDR</sequence>
<accession>A0A6J7G884</accession>
<reference evidence="1" key="1">
    <citation type="submission" date="2020-05" db="EMBL/GenBank/DDBJ databases">
        <authorList>
            <person name="Chiriac C."/>
            <person name="Salcher M."/>
            <person name="Ghai R."/>
            <person name="Kavagutti S V."/>
        </authorList>
    </citation>
    <scope>NUCLEOTIDE SEQUENCE</scope>
</reference>
<proteinExistence type="predicted"/>
<dbReference type="EMBL" id="CAFBMR010000004">
    <property type="protein sequence ID" value="CAB4902994.1"/>
    <property type="molecule type" value="Genomic_DNA"/>
</dbReference>
<protein>
    <submittedName>
        <fullName evidence="1">Unannotated protein</fullName>
    </submittedName>
</protein>
<organism evidence="1">
    <name type="scientific">freshwater metagenome</name>
    <dbReference type="NCBI Taxonomy" id="449393"/>
    <lineage>
        <taxon>unclassified sequences</taxon>
        <taxon>metagenomes</taxon>
        <taxon>ecological metagenomes</taxon>
    </lineage>
</organism>
<gene>
    <name evidence="1" type="ORF">UFOPK3610_00233</name>
</gene>
<evidence type="ECO:0000313" key="1">
    <source>
        <dbReference type="EMBL" id="CAB4902994.1"/>
    </source>
</evidence>